<feature type="compositionally biased region" description="Basic and acidic residues" evidence="1">
    <location>
        <begin position="321"/>
        <end position="340"/>
    </location>
</feature>
<dbReference type="RefSeq" id="XP_002784536.1">
    <property type="nucleotide sequence ID" value="XM_002784490.1"/>
</dbReference>
<dbReference type="EMBL" id="GG673027">
    <property type="protein sequence ID" value="EER16332.1"/>
    <property type="molecule type" value="Genomic_DNA"/>
</dbReference>
<feature type="compositionally biased region" description="Basic and acidic residues" evidence="1">
    <location>
        <begin position="275"/>
        <end position="314"/>
    </location>
</feature>
<dbReference type="GeneID" id="9063413"/>
<keyword evidence="3" id="KW-1185">Reference proteome</keyword>
<gene>
    <name evidence="2" type="ORF">Pmar_PMAR029465</name>
</gene>
<evidence type="ECO:0000256" key="1">
    <source>
        <dbReference type="SAM" id="MobiDB-lite"/>
    </source>
</evidence>
<organism evidence="3">
    <name type="scientific">Perkinsus marinus (strain ATCC 50983 / TXsc)</name>
    <dbReference type="NCBI Taxonomy" id="423536"/>
    <lineage>
        <taxon>Eukaryota</taxon>
        <taxon>Sar</taxon>
        <taxon>Alveolata</taxon>
        <taxon>Perkinsozoa</taxon>
        <taxon>Perkinsea</taxon>
        <taxon>Perkinsida</taxon>
        <taxon>Perkinsidae</taxon>
        <taxon>Perkinsus</taxon>
    </lineage>
</organism>
<accession>C5KGR4</accession>
<dbReference type="Proteomes" id="UP000007800">
    <property type="component" value="Unassembled WGS sequence"/>
</dbReference>
<dbReference type="InParanoid" id="C5KGR4"/>
<protein>
    <submittedName>
        <fullName evidence="2">Uncharacterized protein</fullName>
    </submittedName>
</protein>
<dbReference type="AlphaFoldDB" id="C5KGR4"/>
<reference evidence="2 3" key="1">
    <citation type="submission" date="2008-07" db="EMBL/GenBank/DDBJ databases">
        <authorList>
            <person name="El-Sayed N."/>
            <person name="Caler E."/>
            <person name="Inman J."/>
            <person name="Amedeo P."/>
            <person name="Hass B."/>
            <person name="Wortman J."/>
        </authorList>
    </citation>
    <scope>NUCLEOTIDE SEQUENCE [LARGE SCALE GENOMIC DNA]</scope>
    <source>
        <strain evidence="3">ATCC 50983 / TXsc</strain>
    </source>
</reference>
<proteinExistence type="predicted"/>
<feature type="region of interest" description="Disordered" evidence="1">
    <location>
        <begin position="209"/>
        <end position="373"/>
    </location>
</feature>
<feature type="compositionally biased region" description="Basic and acidic residues" evidence="1">
    <location>
        <begin position="227"/>
        <end position="251"/>
    </location>
</feature>
<evidence type="ECO:0000313" key="2">
    <source>
        <dbReference type="EMBL" id="EER16332.1"/>
    </source>
</evidence>
<name>C5KGR4_PERM5</name>
<sequence>MAYKLAQLGADKVIEAPYKVTGVPLRSLEEDASACIVPLIRVMWTGRWARSHRSRVRSDGQGQYPRAHQEFGCVPAKFPNSLGSSQCILDHACEGSPSGNGHPLDAICDDVTPTGRLVRVQMLDGSHWSVRPCLVKPADDACGRSLVESDDNVPNLVCLRDEQAKGARVLVGAVACPKFEGFKGYGSTCSSLSDYSMIDGRASEIDGQAGTRVSVNADHPPYGVEGLSREDGYGEVVDKTSIQVEDKDGQGPHEPFLSTTTDQPGDAQEDGELTQDQRVDRVTNKDYPEDGNDDQRGQQRLHNASDNKQERKEEYEEDKVNDENKRDTANDKRRYGESGKRYNPYDGSSGSGSDRSRRDKYGGRRSGGHFHPVRRVVRSSRKCDVCATRECRTKIHYKEYDSAEQMAMKLRPARRCYKSFAYHLERVCRRFRKIYDTDEHLQRANRAFQLYPKVSYQRFREKVLTKHRRMYQIAKMIDEDYAMGNGVLVMTEKDRSLYKHFYMHPIVKIRQAVCEGVTSLPWGKIRPSSSAIAAWRENQRSDVFKESIPYEN</sequence>
<evidence type="ECO:0000313" key="3">
    <source>
        <dbReference type="Proteomes" id="UP000007800"/>
    </source>
</evidence>